<evidence type="ECO:0000256" key="1">
    <source>
        <dbReference type="SAM" id="SignalP"/>
    </source>
</evidence>
<protein>
    <submittedName>
        <fullName evidence="2">Esterase family protein</fullName>
    </submittedName>
</protein>
<gene>
    <name evidence="2" type="ORF">JIN84_02580</name>
</gene>
<feature type="signal peptide" evidence="1">
    <location>
        <begin position="1"/>
        <end position="23"/>
    </location>
</feature>
<dbReference type="EMBL" id="JAENIK010000004">
    <property type="protein sequence ID" value="MBK1814482.1"/>
    <property type="molecule type" value="Genomic_DNA"/>
</dbReference>
<sequence>MKFLPRIACCTVIFPLLTAICPAAEKEFPEQSELTVGPDYTDAPETKEQKRVDRGEIREFTMDSKDSKIYKGIAKGQEGEVPYKRQVAVYLPAKFRPSQEMPFIVVQDGIGYRDLTSRVLDNLIDEKRVPAQVAIFINSGGGDSKGSQRGLEYDTVDDTYCKFIEKEVLPEVTRRFKVKFTTDPEARATMGFSSGAAAAFTMAWFHPELYRRVVSYSGTFVNQQWPENNRTPHGAWEYHENLIKRAAKKPIRIWLHVSDKDNGWDRDDTSFHNWVRANKLMAKELKDKGYPYRFVFSQNSGHTDGKVTRQTLPDALEWVWHGYQAK</sequence>
<dbReference type="InterPro" id="IPR029058">
    <property type="entry name" value="AB_hydrolase_fold"/>
</dbReference>
<dbReference type="SUPFAM" id="SSF53474">
    <property type="entry name" value="alpha/beta-Hydrolases"/>
    <property type="match status" value="1"/>
</dbReference>
<dbReference type="Proteomes" id="UP000600139">
    <property type="component" value="Unassembled WGS sequence"/>
</dbReference>
<dbReference type="Gene3D" id="3.40.50.1820">
    <property type="entry name" value="alpha/beta hydrolase"/>
    <property type="match status" value="1"/>
</dbReference>
<keyword evidence="3" id="KW-1185">Reference proteome</keyword>
<organism evidence="2 3">
    <name type="scientific">Luteolibacter yonseiensis</name>
    <dbReference type="NCBI Taxonomy" id="1144680"/>
    <lineage>
        <taxon>Bacteria</taxon>
        <taxon>Pseudomonadati</taxon>
        <taxon>Verrucomicrobiota</taxon>
        <taxon>Verrucomicrobiia</taxon>
        <taxon>Verrucomicrobiales</taxon>
        <taxon>Verrucomicrobiaceae</taxon>
        <taxon>Luteolibacter</taxon>
    </lineage>
</organism>
<dbReference type="InterPro" id="IPR000801">
    <property type="entry name" value="Esterase-like"/>
</dbReference>
<comment type="caution">
    <text evidence="2">The sequence shown here is derived from an EMBL/GenBank/DDBJ whole genome shotgun (WGS) entry which is preliminary data.</text>
</comment>
<dbReference type="PANTHER" id="PTHR48098:SF3">
    <property type="entry name" value="IRON(III) ENTEROBACTIN ESTERASE"/>
    <property type="match status" value="1"/>
</dbReference>
<keyword evidence="1" id="KW-0732">Signal</keyword>
<dbReference type="RefSeq" id="WP_200349444.1">
    <property type="nucleotide sequence ID" value="NZ_BAABHZ010000010.1"/>
</dbReference>
<dbReference type="Pfam" id="PF00756">
    <property type="entry name" value="Esterase"/>
    <property type="match status" value="1"/>
</dbReference>
<dbReference type="InterPro" id="IPR050583">
    <property type="entry name" value="Mycobacterial_A85_antigen"/>
</dbReference>
<accession>A0A934R0H9</accession>
<proteinExistence type="predicted"/>
<dbReference type="PANTHER" id="PTHR48098">
    <property type="entry name" value="ENTEROCHELIN ESTERASE-RELATED"/>
    <property type="match status" value="1"/>
</dbReference>
<evidence type="ECO:0000313" key="3">
    <source>
        <dbReference type="Proteomes" id="UP000600139"/>
    </source>
</evidence>
<dbReference type="AlphaFoldDB" id="A0A934R0H9"/>
<evidence type="ECO:0000313" key="2">
    <source>
        <dbReference type="EMBL" id="MBK1814482.1"/>
    </source>
</evidence>
<name>A0A934R0H9_9BACT</name>
<reference evidence="2" key="1">
    <citation type="submission" date="2021-01" db="EMBL/GenBank/DDBJ databases">
        <title>Modified the classification status of verrucomicrobia.</title>
        <authorList>
            <person name="Feng X."/>
        </authorList>
    </citation>
    <scope>NUCLEOTIDE SEQUENCE</scope>
    <source>
        <strain evidence="2">JCM 18052</strain>
    </source>
</reference>
<feature type="chain" id="PRO_5037566630" evidence="1">
    <location>
        <begin position="24"/>
        <end position="326"/>
    </location>
</feature>